<dbReference type="AlphaFoldDB" id="A0A916X2C7"/>
<reference evidence="1" key="2">
    <citation type="submission" date="2020-09" db="EMBL/GenBank/DDBJ databases">
        <authorList>
            <person name="Sun Q."/>
            <person name="Zhou Y."/>
        </authorList>
    </citation>
    <scope>NUCLEOTIDE SEQUENCE</scope>
    <source>
        <strain evidence="1">CGMCC 1.12426</strain>
    </source>
</reference>
<protein>
    <submittedName>
        <fullName evidence="1">Uncharacterized protein</fullName>
    </submittedName>
</protein>
<dbReference type="Proteomes" id="UP000605148">
    <property type="component" value="Unassembled WGS sequence"/>
</dbReference>
<gene>
    <name evidence="1" type="ORF">GCM10011316_21280</name>
</gene>
<dbReference type="OrthoDB" id="7679205at2"/>
<comment type="caution">
    <text evidence="1">The sequence shown here is derived from an EMBL/GenBank/DDBJ whole genome shotgun (WGS) entry which is preliminary data.</text>
</comment>
<dbReference type="RefSeq" id="WP_150496372.1">
    <property type="nucleotide sequence ID" value="NZ_BMFA01000006.1"/>
</dbReference>
<sequence length="65" mass="7406">MGNYKRSLVSIDGFFRAIEGYEHVDSELLLDWLHEHFALDLDLVPEFRIALADLQTLMAAEDLAA</sequence>
<proteinExistence type="predicted"/>
<accession>A0A916X2C7</accession>
<keyword evidence="2" id="KW-1185">Reference proteome</keyword>
<organism evidence="1 2">
    <name type="scientific">Roseibium aquae</name>
    <dbReference type="NCBI Taxonomy" id="1323746"/>
    <lineage>
        <taxon>Bacteria</taxon>
        <taxon>Pseudomonadati</taxon>
        <taxon>Pseudomonadota</taxon>
        <taxon>Alphaproteobacteria</taxon>
        <taxon>Hyphomicrobiales</taxon>
        <taxon>Stappiaceae</taxon>
        <taxon>Roseibium</taxon>
    </lineage>
</organism>
<evidence type="ECO:0000313" key="1">
    <source>
        <dbReference type="EMBL" id="GGB48904.1"/>
    </source>
</evidence>
<name>A0A916X2C7_9HYPH</name>
<evidence type="ECO:0000313" key="2">
    <source>
        <dbReference type="Proteomes" id="UP000605148"/>
    </source>
</evidence>
<dbReference type="EMBL" id="BMFA01000006">
    <property type="protein sequence ID" value="GGB48904.1"/>
    <property type="molecule type" value="Genomic_DNA"/>
</dbReference>
<reference evidence="1" key="1">
    <citation type="journal article" date="2014" name="Int. J. Syst. Evol. Microbiol.">
        <title>Complete genome sequence of Corynebacterium casei LMG S-19264T (=DSM 44701T), isolated from a smear-ripened cheese.</title>
        <authorList>
            <consortium name="US DOE Joint Genome Institute (JGI-PGF)"/>
            <person name="Walter F."/>
            <person name="Albersmeier A."/>
            <person name="Kalinowski J."/>
            <person name="Ruckert C."/>
        </authorList>
    </citation>
    <scope>NUCLEOTIDE SEQUENCE</scope>
    <source>
        <strain evidence="1">CGMCC 1.12426</strain>
    </source>
</reference>